<dbReference type="InterPro" id="IPR000415">
    <property type="entry name" value="Nitroreductase-like"/>
</dbReference>
<keyword evidence="4" id="KW-1185">Reference proteome</keyword>
<dbReference type="Gene3D" id="3.40.109.10">
    <property type="entry name" value="NADH Oxidase"/>
    <property type="match status" value="2"/>
</dbReference>
<dbReference type="PANTHER" id="PTHR43745:SF2">
    <property type="entry name" value="NITROREDUCTASE MJ1384-RELATED"/>
    <property type="match status" value="1"/>
</dbReference>
<dbReference type="RefSeq" id="WP_203909217.1">
    <property type="nucleotide sequence ID" value="NZ_BONY01000018.1"/>
</dbReference>
<dbReference type="GO" id="GO:0016491">
    <property type="term" value="F:oxidoreductase activity"/>
    <property type="evidence" value="ECO:0007669"/>
    <property type="project" value="InterPro"/>
</dbReference>
<name>A0A8J3Q8W7_9ACTN</name>
<dbReference type="CDD" id="cd02142">
    <property type="entry name" value="McbC_SagB-like_oxidoreductase"/>
    <property type="match status" value="1"/>
</dbReference>
<dbReference type="EMBL" id="BONY01000018">
    <property type="protein sequence ID" value="GIH05363.1"/>
    <property type="molecule type" value="Genomic_DNA"/>
</dbReference>
<evidence type="ECO:0000313" key="4">
    <source>
        <dbReference type="Proteomes" id="UP000612899"/>
    </source>
</evidence>
<dbReference type="Proteomes" id="UP000612899">
    <property type="component" value="Unassembled WGS sequence"/>
</dbReference>
<evidence type="ECO:0000259" key="2">
    <source>
        <dbReference type="Pfam" id="PF00881"/>
    </source>
</evidence>
<dbReference type="AlphaFoldDB" id="A0A8J3Q8W7"/>
<proteinExistence type="predicted"/>
<dbReference type="InterPro" id="IPR029479">
    <property type="entry name" value="Nitroreductase"/>
</dbReference>
<sequence length="501" mass="52909">MSAVAGAPPGEAVRRYLRVAERQPTTAILSTDWRQRPSTLKRYAPFGAVSLAAPGSALEVLSRLLSDSYGLVRYRWDDVGSYAGHRFPGMPSPGRAHRAVASGGGLYPSELYLVTAQGWGGGRPASVLHYDPAGHALDPVRPGDWREAIASPAGLAIVVTSVFARTAFKYQEFGFRLQCLDAGVLIGQLLTAIESAGLSAQLRLRFDDAAVAAVLGLETDVEAPLALIDMEGVTGTGTAATGERPESAARQPSPRTKPAAVLDVLPLTRDLHRSARTAVGVRWPAPLAADAPLPAAIARVELPQPSPRSLTAAIAQRRSLNGRFGTDAVPLAGLAAVLDAAYRWPSARAARAGLDHLIPLCVVHRVDGVQPGLYRYRPDTHDLHLLRPADLRMAMAPTDLIHAQFLGDHGAGAVLIPLGDYERGLAAAGDRWFQMQNIPAGISIQRATLASAALGLACRVVCSFDVSHLAGVLGLQTGPLRPLCQLLIGSTGTDVGYDQPI</sequence>
<dbReference type="PANTHER" id="PTHR43745">
    <property type="entry name" value="NITROREDUCTASE MJ1384-RELATED"/>
    <property type="match status" value="1"/>
</dbReference>
<feature type="domain" description="Nitroreductase" evidence="2">
    <location>
        <begin position="314"/>
        <end position="489"/>
    </location>
</feature>
<organism evidence="3 4">
    <name type="scientific">Rhizocola hellebori</name>
    <dbReference type="NCBI Taxonomy" id="1392758"/>
    <lineage>
        <taxon>Bacteria</taxon>
        <taxon>Bacillati</taxon>
        <taxon>Actinomycetota</taxon>
        <taxon>Actinomycetes</taxon>
        <taxon>Micromonosporales</taxon>
        <taxon>Micromonosporaceae</taxon>
        <taxon>Rhizocola</taxon>
    </lineage>
</organism>
<dbReference type="SUPFAM" id="SSF55469">
    <property type="entry name" value="FMN-dependent nitroreductase-like"/>
    <property type="match status" value="2"/>
</dbReference>
<evidence type="ECO:0000313" key="3">
    <source>
        <dbReference type="EMBL" id="GIH05363.1"/>
    </source>
</evidence>
<dbReference type="InterPro" id="IPR052544">
    <property type="entry name" value="Bacteriocin_Proc_Enz"/>
</dbReference>
<evidence type="ECO:0000256" key="1">
    <source>
        <dbReference type="SAM" id="MobiDB-lite"/>
    </source>
</evidence>
<dbReference type="Pfam" id="PF00881">
    <property type="entry name" value="Nitroreductase"/>
    <property type="match status" value="2"/>
</dbReference>
<comment type="caution">
    <text evidence="3">The sequence shown here is derived from an EMBL/GenBank/DDBJ whole genome shotgun (WGS) entry which is preliminary data.</text>
</comment>
<reference evidence="3" key="1">
    <citation type="submission" date="2021-01" db="EMBL/GenBank/DDBJ databases">
        <title>Whole genome shotgun sequence of Rhizocola hellebori NBRC 109834.</title>
        <authorList>
            <person name="Komaki H."/>
            <person name="Tamura T."/>
        </authorList>
    </citation>
    <scope>NUCLEOTIDE SEQUENCE</scope>
    <source>
        <strain evidence="3">NBRC 109834</strain>
    </source>
</reference>
<protein>
    <recommendedName>
        <fullName evidence="2">Nitroreductase domain-containing protein</fullName>
    </recommendedName>
</protein>
<feature type="domain" description="Nitroreductase" evidence="2">
    <location>
        <begin position="98"/>
        <end position="228"/>
    </location>
</feature>
<gene>
    <name evidence="3" type="ORF">Rhe02_34300</name>
</gene>
<accession>A0A8J3Q8W7</accession>
<feature type="region of interest" description="Disordered" evidence="1">
    <location>
        <begin position="236"/>
        <end position="256"/>
    </location>
</feature>